<dbReference type="STRING" id="574376.BAMA_22665"/>
<dbReference type="InterPro" id="IPR006490">
    <property type="entry name" value="Maj_tail_phi13"/>
</dbReference>
<dbReference type="Proteomes" id="UP000027822">
    <property type="component" value="Unassembled WGS sequence"/>
</dbReference>
<keyword evidence="2" id="KW-1185">Reference proteome</keyword>
<organism evidence="1 2">
    <name type="scientific">Bacillus manliponensis</name>
    <dbReference type="NCBI Taxonomy" id="574376"/>
    <lineage>
        <taxon>Bacteria</taxon>
        <taxon>Bacillati</taxon>
        <taxon>Bacillota</taxon>
        <taxon>Bacilli</taxon>
        <taxon>Bacillales</taxon>
        <taxon>Bacillaceae</taxon>
        <taxon>Bacillus</taxon>
        <taxon>Bacillus cereus group</taxon>
    </lineage>
</organism>
<gene>
    <name evidence="1" type="ORF">BAMA_22665</name>
</gene>
<proteinExistence type="predicted"/>
<accession>A0A073K453</accession>
<dbReference type="RefSeq" id="WP_034644415.1">
    <property type="nucleotide sequence ID" value="NZ_JOTN01000072.1"/>
</dbReference>
<reference evidence="1 2" key="1">
    <citation type="submission" date="2014-06" db="EMBL/GenBank/DDBJ databases">
        <title>Draft genome sequence of Bacillus manliponensis JCM 15802 (MCCC 1A00708).</title>
        <authorList>
            <person name="Lai Q."/>
            <person name="Liu Y."/>
            <person name="Shao Z."/>
        </authorList>
    </citation>
    <scope>NUCLEOTIDE SEQUENCE [LARGE SCALE GENOMIC DNA]</scope>
    <source>
        <strain evidence="1 2">JCM 15802</strain>
    </source>
</reference>
<sequence length="90" mass="9798">MSKLLYGLDMFHLSELTADTVAGVTYEKPDHLPGGVSVKVDPKTESETIFADNGPYAVLNSMGDIDVEIEVVDLPLPMQKKIFGQTEENG</sequence>
<name>A0A073K453_9BACI</name>
<comment type="caution">
    <text evidence="1">The sequence shown here is derived from an EMBL/GenBank/DDBJ whole genome shotgun (WGS) entry which is preliminary data.</text>
</comment>
<evidence type="ECO:0000313" key="2">
    <source>
        <dbReference type="Proteomes" id="UP000027822"/>
    </source>
</evidence>
<feature type="non-terminal residue" evidence="1">
    <location>
        <position position="90"/>
    </location>
</feature>
<dbReference type="NCBIfam" id="TIGR01603">
    <property type="entry name" value="maj_tail_phi13"/>
    <property type="match status" value="1"/>
</dbReference>
<protein>
    <submittedName>
        <fullName evidence="1">Major tail protein</fullName>
    </submittedName>
</protein>
<dbReference type="AlphaFoldDB" id="A0A073K453"/>
<evidence type="ECO:0000313" key="1">
    <source>
        <dbReference type="EMBL" id="KEK17048.1"/>
    </source>
</evidence>
<dbReference type="EMBL" id="JOTN01000072">
    <property type="protein sequence ID" value="KEK17048.1"/>
    <property type="molecule type" value="Genomic_DNA"/>
</dbReference>